<reference evidence="1 2" key="1">
    <citation type="submission" date="2018-11" db="EMBL/GenBank/DDBJ databases">
        <authorList>
            <consortium name="Pathogen Informatics"/>
        </authorList>
    </citation>
    <scope>NUCLEOTIDE SEQUENCE [LARGE SCALE GENOMIC DNA]</scope>
    <source>
        <strain>Denwood</strain>
        <strain evidence="2">Zambia</strain>
    </source>
</reference>
<dbReference type="InterPro" id="IPR008984">
    <property type="entry name" value="SMAD_FHA_dom_sf"/>
</dbReference>
<dbReference type="GO" id="GO:0002151">
    <property type="term" value="F:G-quadruplex RNA binding"/>
    <property type="evidence" value="ECO:0007669"/>
    <property type="project" value="InterPro"/>
</dbReference>
<dbReference type="Proteomes" id="UP000269396">
    <property type="component" value="Unassembled WGS sequence"/>
</dbReference>
<dbReference type="STRING" id="31246.A0A183PLJ8"/>
<dbReference type="PROSITE" id="PS50006">
    <property type="entry name" value="FHA_DOMAIN"/>
    <property type="match status" value="1"/>
</dbReference>
<dbReference type="GO" id="GO:0044545">
    <property type="term" value="C:NSL complex"/>
    <property type="evidence" value="ECO:0007669"/>
    <property type="project" value="TreeGrafter"/>
</dbReference>
<evidence type="ECO:0000313" key="1">
    <source>
        <dbReference type="EMBL" id="VDP68037.1"/>
    </source>
</evidence>
<dbReference type="PANTHER" id="PTHR13233:SF0">
    <property type="entry name" value="MICROSPHERULE PROTEIN 1"/>
    <property type="match status" value="1"/>
</dbReference>
<dbReference type="InterPro" id="IPR000253">
    <property type="entry name" value="FHA_dom"/>
</dbReference>
<name>A0A183PLJ8_9TREM</name>
<dbReference type="Pfam" id="PF00498">
    <property type="entry name" value="FHA"/>
    <property type="match status" value="1"/>
</dbReference>
<dbReference type="SMART" id="SM00240">
    <property type="entry name" value="FHA"/>
    <property type="match status" value="1"/>
</dbReference>
<dbReference type="AlphaFoldDB" id="A0A183PLJ8"/>
<dbReference type="SUPFAM" id="SSF49879">
    <property type="entry name" value="SMAD/FHA domain"/>
    <property type="match status" value="1"/>
</dbReference>
<accession>A0A183PLJ8</accession>
<proteinExistence type="predicted"/>
<protein>
    <submittedName>
        <fullName evidence="1">Uncharacterized protein</fullName>
    </submittedName>
</protein>
<dbReference type="Gene3D" id="2.60.200.20">
    <property type="match status" value="1"/>
</dbReference>
<gene>
    <name evidence="1" type="ORF">SMTD_LOCUS15233</name>
</gene>
<dbReference type="PANTHER" id="PTHR13233">
    <property type="entry name" value="MICROSPHERULE PROTEIN 1"/>
    <property type="match status" value="1"/>
</dbReference>
<dbReference type="GO" id="GO:0071339">
    <property type="term" value="C:MLL1 complex"/>
    <property type="evidence" value="ECO:0007669"/>
    <property type="project" value="InterPro"/>
</dbReference>
<dbReference type="EMBL" id="UZAL01035601">
    <property type="protein sequence ID" value="VDP68037.1"/>
    <property type="molecule type" value="Genomic_DNA"/>
</dbReference>
<organism evidence="1 2">
    <name type="scientific">Schistosoma mattheei</name>
    <dbReference type="NCBI Taxonomy" id="31246"/>
    <lineage>
        <taxon>Eukaryota</taxon>
        <taxon>Metazoa</taxon>
        <taxon>Spiralia</taxon>
        <taxon>Lophotrochozoa</taxon>
        <taxon>Platyhelminthes</taxon>
        <taxon>Trematoda</taxon>
        <taxon>Digenea</taxon>
        <taxon>Strigeidida</taxon>
        <taxon>Schistosomatoidea</taxon>
        <taxon>Schistosomatidae</taxon>
        <taxon>Schistosoma</taxon>
    </lineage>
</organism>
<keyword evidence="2" id="KW-1185">Reference proteome</keyword>
<dbReference type="GO" id="GO:0045944">
    <property type="term" value="P:positive regulation of transcription by RNA polymerase II"/>
    <property type="evidence" value="ECO:0007669"/>
    <property type="project" value="TreeGrafter"/>
</dbReference>
<dbReference type="InterPro" id="IPR037912">
    <property type="entry name" value="MCRS1"/>
</dbReference>
<sequence length="246" mass="28697">MHPYSYYQLVQRRLSQHHVRYHGEYVLLLLQGLSYWLLRCLDFRFGDLFIRLFGVDLGLTAEGIIVFGLATLGLTSTIFFSATCLCTRLTISLRRLELHRRRGRLWARLRRNKEEARRWTRLVEMFVTNGLEIMNPQPIYPALASLTGSRTQFLIKEKKVIFGRNSFVYQPHIDLSMEGIDSGRISRCHGQIRLSKDGIFWLTNFSSHTVYVDGNPILTGEYLTVIMFFFSLSVFMNLLCVCIDRL</sequence>
<evidence type="ECO:0000313" key="2">
    <source>
        <dbReference type="Proteomes" id="UP000269396"/>
    </source>
</evidence>
<dbReference type="GO" id="GO:0031011">
    <property type="term" value="C:Ino80 complex"/>
    <property type="evidence" value="ECO:0007669"/>
    <property type="project" value="InterPro"/>
</dbReference>